<organism evidence="1 2">
    <name type="scientific">Candidatus Propionivibrio dominans</name>
    <dbReference type="NCBI Taxonomy" id="2954373"/>
    <lineage>
        <taxon>Bacteria</taxon>
        <taxon>Pseudomonadati</taxon>
        <taxon>Pseudomonadota</taxon>
        <taxon>Betaproteobacteria</taxon>
        <taxon>Rhodocyclales</taxon>
        <taxon>Rhodocyclaceae</taxon>
        <taxon>Propionivibrio</taxon>
    </lineage>
</organism>
<dbReference type="EMBL" id="JADJNC010000023">
    <property type="protein sequence ID" value="MBK7424107.1"/>
    <property type="molecule type" value="Genomic_DNA"/>
</dbReference>
<sequence length="54" mass="6133">MTRTAFYLPSALAALRKPGTITPLAEDPTQRASPVWCRNSQVSEYFTKPLRRHT</sequence>
<proteinExistence type="predicted"/>
<dbReference type="Proteomes" id="UP000886602">
    <property type="component" value="Unassembled WGS sequence"/>
</dbReference>
<evidence type="ECO:0000313" key="2">
    <source>
        <dbReference type="Proteomes" id="UP000886602"/>
    </source>
</evidence>
<accession>A0A9D7FED5</accession>
<name>A0A9D7FED5_9RHOO</name>
<comment type="caution">
    <text evidence="1">The sequence shown here is derived from an EMBL/GenBank/DDBJ whole genome shotgun (WGS) entry which is preliminary data.</text>
</comment>
<evidence type="ECO:0000313" key="1">
    <source>
        <dbReference type="EMBL" id="MBK7424107.1"/>
    </source>
</evidence>
<gene>
    <name evidence="1" type="ORF">IPJ48_14055</name>
</gene>
<reference evidence="1" key="1">
    <citation type="submission" date="2020-10" db="EMBL/GenBank/DDBJ databases">
        <title>Connecting structure to function with the recovery of over 1000 high-quality activated sludge metagenome-assembled genomes encoding full-length rRNA genes using long-read sequencing.</title>
        <authorList>
            <person name="Singleton C.M."/>
            <person name="Petriglieri F."/>
            <person name="Kristensen J.M."/>
            <person name="Kirkegaard R.H."/>
            <person name="Michaelsen T.Y."/>
            <person name="Andersen M.H."/>
            <person name="Karst S.M."/>
            <person name="Dueholm M.S."/>
            <person name="Nielsen P.H."/>
            <person name="Albertsen M."/>
        </authorList>
    </citation>
    <scope>NUCLEOTIDE SEQUENCE</scope>
    <source>
        <strain evidence="1">EsbW_18-Q3-R4-48_MAXAC.044</strain>
    </source>
</reference>
<protein>
    <submittedName>
        <fullName evidence="1">Uncharacterized protein</fullName>
    </submittedName>
</protein>
<dbReference type="AlphaFoldDB" id="A0A9D7FED5"/>